<name>A0A3P1BZG7_9BACT</name>
<proteinExistence type="predicted"/>
<evidence type="ECO:0000313" key="2">
    <source>
        <dbReference type="EMBL" id="RRB06319.1"/>
    </source>
</evidence>
<dbReference type="Pfam" id="PF12883">
    <property type="entry name" value="DUF3828"/>
    <property type="match status" value="1"/>
</dbReference>
<protein>
    <submittedName>
        <fullName evidence="2">DUF3828 domain-containing protein</fullName>
    </submittedName>
</protein>
<reference evidence="2 3" key="1">
    <citation type="submission" date="2018-11" db="EMBL/GenBank/DDBJ databases">
        <authorList>
            <person name="Zhou Z."/>
            <person name="Wang G."/>
        </authorList>
    </citation>
    <scope>NUCLEOTIDE SEQUENCE [LARGE SCALE GENOMIC DNA]</scope>
    <source>
        <strain evidence="2 3">KCTC52004</strain>
    </source>
</reference>
<sequence>MQPPIPGSRRFRQQPVLKNMKSLYLFFLALAVFCACQQRSSTNTAATETASDSAAIADAVHGFYRWYTAFSQDTTHRIDFTDDRGKHLKLIQPKLDRYLAHFKGSGFVSDEFVAAELAFYRQCSQLWLKEAVDDVPSCLDADRYFCAQDWEPAFWTTSPVRFRKVGDDRVMATLVGKSFDSPMERNISLKKENGKWLITSIECDMGVGSTPSGVSFKPLTLNEKYVTAQLENRPALSADEFARLELGSLVSEDKRNAPNAKVCVLDTVLATDRGKVLVVAYDNGNETEAWLVPYGASPKIRFREPVYYADQVEYVKTINSAFAGNKLTISTSTDSDDQKSSTTQTYVLTDQLVFERTNR</sequence>
<keyword evidence="3" id="KW-1185">Reference proteome</keyword>
<dbReference type="AlphaFoldDB" id="A0A3P1BZG7"/>
<dbReference type="OrthoDB" id="938346at2"/>
<accession>A0A3P1BZG7</accession>
<feature type="domain" description="DUF3828" evidence="1">
    <location>
        <begin position="78"/>
        <end position="205"/>
    </location>
</feature>
<evidence type="ECO:0000313" key="3">
    <source>
        <dbReference type="Proteomes" id="UP000271925"/>
    </source>
</evidence>
<dbReference type="EMBL" id="RQJO01000007">
    <property type="protein sequence ID" value="RRB06319.1"/>
    <property type="molecule type" value="Genomic_DNA"/>
</dbReference>
<evidence type="ECO:0000259" key="1">
    <source>
        <dbReference type="Pfam" id="PF12883"/>
    </source>
</evidence>
<dbReference type="Proteomes" id="UP000271925">
    <property type="component" value="Unassembled WGS sequence"/>
</dbReference>
<organism evidence="2 3">
    <name type="scientific">Larkinella rosea</name>
    <dbReference type="NCBI Taxonomy" id="2025312"/>
    <lineage>
        <taxon>Bacteria</taxon>
        <taxon>Pseudomonadati</taxon>
        <taxon>Bacteroidota</taxon>
        <taxon>Cytophagia</taxon>
        <taxon>Cytophagales</taxon>
        <taxon>Spirosomataceae</taxon>
        <taxon>Larkinella</taxon>
    </lineage>
</organism>
<comment type="caution">
    <text evidence="2">The sequence shown here is derived from an EMBL/GenBank/DDBJ whole genome shotgun (WGS) entry which is preliminary data.</text>
</comment>
<dbReference type="InterPro" id="IPR024289">
    <property type="entry name" value="DUF3828"/>
</dbReference>
<dbReference type="Gene3D" id="3.10.450.50">
    <property type="match status" value="1"/>
</dbReference>
<gene>
    <name evidence="2" type="ORF">EHT25_00495</name>
</gene>